<name>A0A9W6VDN9_9PSEU</name>
<dbReference type="AlphaFoldDB" id="A0A9W6VDN9"/>
<dbReference type="EMBL" id="BSTI01000003">
    <property type="protein sequence ID" value="GLY64955.1"/>
    <property type="molecule type" value="Genomic_DNA"/>
</dbReference>
<proteinExistence type="predicted"/>
<evidence type="ECO:0000313" key="2">
    <source>
        <dbReference type="EMBL" id="GLY64955.1"/>
    </source>
</evidence>
<reference evidence="2" key="1">
    <citation type="submission" date="2023-03" db="EMBL/GenBank/DDBJ databases">
        <title>Amycolatopsis taiwanensis NBRC 103393.</title>
        <authorList>
            <person name="Ichikawa N."/>
            <person name="Sato H."/>
            <person name="Tonouchi N."/>
        </authorList>
    </citation>
    <scope>NUCLEOTIDE SEQUENCE</scope>
    <source>
        <strain evidence="2">NBRC 103393</strain>
    </source>
</reference>
<accession>A0A9W6VDN9</accession>
<protein>
    <submittedName>
        <fullName evidence="2">Uncharacterized protein</fullName>
    </submittedName>
</protein>
<evidence type="ECO:0000256" key="1">
    <source>
        <dbReference type="SAM" id="MobiDB-lite"/>
    </source>
</evidence>
<feature type="compositionally biased region" description="Polar residues" evidence="1">
    <location>
        <begin position="67"/>
        <end position="77"/>
    </location>
</feature>
<evidence type="ECO:0000313" key="3">
    <source>
        <dbReference type="Proteomes" id="UP001165136"/>
    </source>
</evidence>
<keyword evidence="3" id="KW-1185">Reference proteome</keyword>
<organism evidence="2 3">
    <name type="scientific">Amycolatopsis taiwanensis</name>
    <dbReference type="NCBI Taxonomy" id="342230"/>
    <lineage>
        <taxon>Bacteria</taxon>
        <taxon>Bacillati</taxon>
        <taxon>Actinomycetota</taxon>
        <taxon>Actinomycetes</taxon>
        <taxon>Pseudonocardiales</taxon>
        <taxon>Pseudonocardiaceae</taxon>
        <taxon>Amycolatopsis</taxon>
    </lineage>
</organism>
<sequence length="101" mass="10212">MVSDPTVSRLITSLAGGAEGGDGYPVFARGSTGHCVGTRSAGVEAAPPLVAHRIPLYPLENWCSRSATSDIGDSSAGQAGVQGGEFGVGQTVAEEETGHRQ</sequence>
<comment type="caution">
    <text evidence="2">The sequence shown here is derived from an EMBL/GenBank/DDBJ whole genome shotgun (WGS) entry which is preliminary data.</text>
</comment>
<gene>
    <name evidence="2" type="ORF">Atai01_15740</name>
</gene>
<feature type="region of interest" description="Disordered" evidence="1">
    <location>
        <begin position="67"/>
        <end position="101"/>
    </location>
</feature>
<dbReference type="Proteomes" id="UP001165136">
    <property type="component" value="Unassembled WGS sequence"/>
</dbReference>